<keyword evidence="2" id="KW-1185">Reference proteome</keyword>
<reference evidence="1" key="1">
    <citation type="journal article" date="2022" name="Int. J. Mol. Sci.">
        <title>Draft Genome of Tanacetum Coccineum: Genomic Comparison of Closely Related Tanacetum-Family Plants.</title>
        <authorList>
            <person name="Yamashiro T."/>
            <person name="Shiraishi A."/>
            <person name="Nakayama K."/>
            <person name="Satake H."/>
        </authorList>
    </citation>
    <scope>NUCLEOTIDE SEQUENCE</scope>
</reference>
<reference evidence="1" key="2">
    <citation type="submission" date="2022-01" db="EMBL/GenBank/DDBJ databases">
        <authorList>
            <person name="Yamashiro T."/>
            <person name="Shiraishi A."/>
            <person name="Satake H."/>
            <person name="Nakayama K."/>
        </authorList>
    </citation>
    <scope>NUCLEOTIDE SEQUENCE</scope>
</reference>
<comment type="caution">
    <text evidence="1">The sequence shown here is derived from an EMBL/GenBank/DDBJ whole genome shotgun (WGS) entry which is preliminary data.</text>
</comment>
<sequence length="84" mass="9546">MAVVVVDVQIWVVDVKNEVVVMDLRDPMANYPWLKHVSYKVVYFVMEVLNVQASLVLLIEVDFDGACGDERDFFCGGRDGFLSM</sequence>
<protein>
    <submittedName>
        <fullName evidence="1">Uncharacterized protein</fullName>
    </submittedName>
</protein>
<accession>A0ABQ5CPP0</accession>
<dbReference type="Proteomes" id="UP001151760">
    <property type="component" value="Unassembled WGS sequence"/>
</dbReference>
<dbReference type="EMBL" id="BQNB010014512">
    <property type="protein sequence ID" value="GJT29061.1"/>
    <property type="molecule type" value="Genomic_DNA"/>
</dbReference>
<evidence type="ECO:0000313" key="2">
    <source>
        <dbReference type="Proteomes" id="UP001151760"/>
    </source>
</evidence>
<gene>
    <name evidence="1" type="ORF">Tco_0909336</name>
</gene>
<name>A0ABQ5CPP0_9ASTR</name>
<organism evidence="1 2">
    <name type="scientific">Tanacetum coccineum</name>
    <dbReference type="NCBI Taxonomy" id="301880"/>
    <lineage>
        <taxon>Eukaryota</taxon>
        <taxon>Viridiplantae</taxon>
        <taxon>Streptophyta</taxon>
        <taxon>Embryophyta</taxon>
        <taxon>Tracheophyta</taxon>
        <taxon>Spermatophyta</taxon>
        <taxon>Magnoliopsida</taxon>
        <taxon>eudicotyledons</taxon>
        <taxon>Gunneridae</taxon>
        <taxon>Pentapetalae</taxon>
        <taxon>asterids</taxon>
        <taxon>campanulids</taxon>
        <taxon>Asterales</taxon>
        <taxon>Asteraceae</taxon>
        <taxon>Asteroideae</taxon>
        <taxon>Anthemideae</taxon>
        <taxon>Anthemidinae</taxon>
        <taxon>Tanacetum</taxon>
    </lineage>
</organism>
<evidence type="ECO:0000313" key="1">
    <source>
        <dbReference type="EMBL" id="GJT29061.1"/>
    </source>
</evidence>
<proteinExistence type="predicted"/>